<feature type="repeat" description="Solcar" evidence="10">
    <location>
        <begin position="42"/>
        <end position="131"/>
    </location>
</feature>
<dbReference type="PANTHER" id="PTHR45788">
    <property type="entry name" value="SUCCINATE/FUMARATE MITOCHONDRIAL TRANSPORTER-RELATED"/>
    <property type="match status" value="1"/>
</dbReference>
<comment type="similarity">
    <text evidence="2 11">Belongs to the mitochondrial carrier (TC 2.A.29) family.</text>
</comment>
<evidence type="ECO:0000313" key="13">
    <source>
        <dbReference type="Proteomes" id="UP000670152"/>
    </source>
</evidence>
<dbReference type="GO" id="GO:0031966">
    <property type="term" value="C:mitochondrial membrane"/>
    <property type="evidence" value="ECO:0007669"/>
    <property type="project" value="UniProtKB-SubCell"/>
</dbReference>
<evidence type="ECO:0000256" key="10">
    <source>
        <dbReference type="PROSITE-ProRule" id="PRU00282"/>
    </source>
</evidence>
<comment type="caution">
    <text evidence="12">The sequence shown here is derived from an EMBL/GenBank/DDBJ whole genome shotgun (WGS) entry which is preliminary data.</text>
</comment>
<feature type="repeat" description="Solcar" evidence="10">
    <location>
        <begin position="232"/>
        <end position="317"/>
    </location>
</feature>
<keyword evidence="4 10" id="KW-0812">Transmembrane</keyword>
<dbReference type="Proteomes" id="UP000670152">
    <property type="component" value="Unassembled WGS sequence"/>
</dbReference>
<evidence type="ECO:0000256" key="4">
    <source>
        <dbReference type="ARBA" id="ARBA00022692"/>
    </source>
</evidence>
<feature type="non-terminal residue" evidence="12">
    <location>
        <position position="1"/>
    </location>
</feature>
<evidence type="ECO:0000256" key="2">
    <source>
        <dbReference type="ARBA" id="ARBA00006375"/>
    </source>
</evidence>
<keyword evidence="7" id="KW-0496">Mitochondrion</keyword>
<dbReference type="Gene3D" id="1.50.40.10">
    <property type="entry name" value="Mitochondrial carrier domain"/>
    <property type="match status" value="1"/>
</dbReference>
<keyword evidence="5" id="KW-0677">Repeat</keyword>
<sequence>MDLTKQQQQRPLASACRGPLLFPRRPWMSETGVAAAAAASGNLGLKGVIAGGITGGIEICITYPTEYVKTQLQLDGKAGAGKEYTGIVDCVTKTIKTRGFFGLYRGLSVLLYGSIPKSAVRFGAFESVKKQLVDADGKLNPQRRLFAGLCAGVCEAIFAVTPMETIKVKFINDQRSANPRFKGFFHGVGMIVKEQGKGFKFKYKKRSNQAIRFFVMETLKDWYKGGDNTKSVPKIVVGAFGAVAGAASVFGNTPIDVIKTRMQGLEASKYKSSMDCVVQVWKKEGPMAFYKGTIPRLGRVCLDVAITFMIYDSFMELFNKVWP</sequence>
<evidence type="ECO:0000256" key="1">
    <source>
        <dbReference type="ARBA" id="ARBA00004225"/>
    </source>
</evidence>
<evidence type="ECO:0000256" key="9">
    <source>
        <dbReference type="ARBA" id="ARBA00042640"/>
    </source>
</evidence>
<dbReference type="PANTHER" id="PTHR45788:SF4">
    <property type="entry name" value="TRICARBOXYLATE TRANSPORT PROTEIN, MITOCHONDRIAL"/>
    <property type="match status" value="1"/>
</dbReference>
<organism evidence="12 13">
    <name type="scientific">Acromyrmex heyeri</name>
    <dbReference type="NCBI Taxonomy" id="230685"/>
    <lineage>
        <taxon>Eukaryota</taxon>
        <taxon>Metazoa</taxon>
        <taxon>Ecdysozoa</taxon>
        <taxon>Arthropoda</taxon>
        <taxon>Hexapoda</taxon>
        <taxon>Insecta</taxon>
        <taxon>Pterygota</taxon>
        <taxon>Neoptera</taxon>
        <taxon>Endopterygota</taxon>
        <taxon>Hymenoptera</taxon>
        <taxon>Apocrita</taxon>
        <taxon>Aculeata</taxon>
        <taxon>Formicoidea</taxon>
        <taxon>Formicidae</taxon>
        <taxon>Myrmicinae</taxon>
        <taxon>Acromyrmex</taxon>
    </lineage>
</organism>
<dbReference type="SUPFAM" id="SSF103506">
    <property type="entry name" value="Mitochondrial carrier"/>
    <property type="match status" value="1"/>
</dbReference>
<evidence type="ECO:0000313" key="12">
    <source>
        <dbReference type="EMBL" id="KAG5320578.1"/>
    </source>
</evidence>
<accession>A0A836FK84</accession>
<protein>
    <recommendedName>
        <fullName evidence="9">Citrate transport protein</fullName>
    </recommendedName>
</protein>
<dbReference type="InterPro" id="IPR023395">
    <property type="entry name" value="MCP_dom_sf"/>
</dbReference>
<reference evidence="12 13" key="1">
    <citation type="submission" date="2020-02" db="EMBL/GenBank/DDBJ databases">
        <title>Relaxed selection underlies rapid genomic changes in the transitions from sociality to social parasitism in ants.</title>
        <authorList>
            <person name="Bi X."/>
        </authorList>
    </citation>
    <scope>NUCLEOTIDE SEQUENCE [LARGE SCALE GENOMIC DNA]</scope>
    <source>
        <strain evidence="12">BGI-DK2014b</strain>
        <tissue evidence="12">Whole body</tissue>
    </source>
</reference>
<dbReference type="PROSITE" id="PS50920">
    <property type="entry name" value="SOLCAR"/>
    <property type="match status" value="3"/>
</dbReference>
<keyword evidence="3 11" id="KW-0813">Transport</keyword>
<dbReference type="FunFam" id="1.50.40.10:FF:000007">
    <property type="entry name" value="Mitochondrial tricarboxylate transport protein-like"/>
    <property type="match status" value="1"/>
</dbReference>
<dbReference type="EMBL" id="JAANIB010010039">
    <property type="protein sequence ID" value="KAG5320578.1"/>
    <property type="molecule type" value="Genomic_DNA"/>
</dbReference>
<evidence type="ECO:0000256" key="6">
    <source>
        <dbReference type="ARBA" id="ARBA00022989"/>
    </source>
</evidence>
<keyword evidence="8 10" id="KW-0472">Membrane</keyword>
<feature type="repeat" description="Solcar" evidence="10">
    <location>
        <begin position="142"/>
        <end position="222"/>
    </location>
</feature>
<evidence type="ECO:0000256" key="5">
    <source>
        <dbReference type="ARBA" id="ARBA00022737"/>
    </source>
</evidence>
<comment type="subcellular location">
    <subcellularLocation>
        <location evidence="1">Mitochondrion membrane</location>
        <topology evidence="1">Multi-pass membrane protein</topology>
    </subcellularLocation>
</comment>
<feature type="non-terminal residue" evidence="12">
    <location>
        <position position="323"/>
    </location>
</feature>
<name>A0A836FK84_9HYME</name>
<evidence type="ECO:0000256" key="7">
    <source>
        <dbReference type="ARBA" id="ARBA00023128"/>
    </source>
</evidence>
<evidence type="ECO:0000256" key="3">
    <source>
        <dbReference type="ARBA" id="ARBA00022448"/>
    </source>
</evidence>
<dbReference type="OrthoDB" id="44467at2759"/>
<dbReference type="InterPro" id="IPR018108">
    <property type="entry name" value="MCP_transmembrane"/>
</dbReference>
<evidence type="ECO:0000256" key="11">
    <source>
        <dbReference type="RuleBase" id="RU000488"/>
    </source>
</evidence>
<dbReference type="Pfam" id="PF00153">
    <property type="entry name" value="Mito_carr"/>
    <property type="match status" value="3"/>
</dbReference>
<gene>
    <name evidence="12" type="primary">Slc25a1</name>
    <name evidence="12" type="ORF">G6Z77_0015631</name>
</gene>
<dbReference type="InterPro" id="IPR049563">
    <property type="entry name" value="TXTP-like"/>
</dbReference>
<keyword evidence="6" id="KW-1133">Transmembrane helix</keyword>
<dbReference type="GO" id="GO:0071913">
    <property type="term" value="F:citrate secondary active transmembrane transporter activity"/>
    <property type="evidence" value="ECO:0007669"/>
    <property type="project" value="TreeGrafter"/>
</dbReference>
<dbReference type="GO" id="GO:0006843">
    <property type="term" value="P:mitochondrial citrate transmembrane transport"/>
    <property type="evidence" value="ECO:0007669"/>
    <property type="project" value="TreeGrafter"/>
</dbReference>
<proteinExistence type="inferred from homology"/>
<evidence type="ECO:0000256" key="8">
    <source>
        <dbReference type="ARBA" id="ARBA00023136"/>
    </source>
</evidence>
<keyword evidence="13" id="KW-1185">Reference proteome</keyword>
<dbReference type="AlphaFoldDB" id="A0A836FK84"/>